<organism evidence="1">
    <name type="scientific">Escherichia coli</name>
    <dbReference type="NCBI Taxonomy" id="562"/>
    <lineage>
        <taxon>Bacteria</taxon>
        <taxon>Pseudomonadati</taxon>
        <taxon>Pseudomonadota</taxon>
        <taxon>Gammaproteobacteria</taxon>
        <taxon>Enterobacterales</taxon>
        <taxon>Enterobacteriaceae</taxon>
        <taxon>Escherichia</taxon>
    </lineage>
</organism>
<accession>A0AAC9U9V1</accession>
<reference evidence="1" key="1">
    <citation type="submission" date="2016-12" db="EMBL/GenBank/DDBJ databases">
        <title>Complete genome sequence of Escherichia coli FORC_044.</title>
        <authorList>
            <consortium name="Food-borne Pathogen Omics Research Center"/>
            <person name="Lee J.-H."/>
            <person name="Kim Y.-T."/>
            <person name="Ku H.-J."/>
            <person name="Kim H."/>
            <person name="Kim H."/>
            <person name="Choi S.-H."/>
            <person name="Ryu S."/>
        </authorList>
    </citation>
    <scope>NUCLEOTIDE SEQUENCE [LARGE SCALE GENOMIC DNA]</scope>
    <source>
        <strain evidence="1">FORC_044</strain>
    </source>
</reference>
<protein>
    <submittedName>
        <fullName evidence="1">Uncharacterized protein</fullName>
    </submittedName>
</protein>
<dbReference type="EMBL" id="CP016755">
    <property type="protein sequence ID" value="ASL61803.1"/>
    <property type="molecule type" value="Genomic_DNA"/>
</dbReference>
<gene>
    <name evidence="1" type="ORF">FORC44_5050</name>
</gene>
<proteinExistence type="predicted"/>
<name>A0AAC9U9V1_ECOLX</name>
<dbReference type="AlphaFoldDB" id="A0AAC9U9V1"/>
<sequence length="47" mass="5275">MLYQSTIIATTAPHEKGAALWISGWRLRKAPENETKKPENAFPNFCG</sequence>
<evidence type="ECO:0000313" key="1">
    <source>
        <dbReference type="EMBL" id="ASL61803.1"/>
    </source>
</evidence>